<comment type="caution">
    <text evidence="1">The sequence shown here is derived from an EMBL/GenBank/DDBJ whole genome shotgun (WGS) entry which is preliminary data.</text>
</comment>
<reference evidence="1 2" key="1">
    <citation type="journal article" date="2019" name="Commun. Biol.">
        <title>The bagworm genome reveals a unique fibroin gene that provides high tensile strength.</title>
        <authorList>
            <person name="Kono N."/>
            <person name="Nakamura H."/>
            <person name="Ohtoshi R."/>
            <person name="Tomita M."/>
            <person name="Numata K."/>
            <person name="Arakawa K."/>
        </authorList>
    </citation>
    <scope>NUCLEOTIDE SEQUENCE [LARGE SCALE GENOMIC DNA]</scope>
</reference>
<evidence type="ECO:0000313" key="1">
    <source>
        <dbReference type="EMBL" id="GBP03048.1"/>
    </source>
</evidence>
<name>A0A4C1SP89_EUMVA</name>
<dbReference type="EMBL" id="BGZK01003616">
    <property type="protein sequence ID" value="GBP03048.1"/>
    <property type="molecule type" value="Genomic_DNA"/>
</dbReference>
<accession>A0A4C1SP89</accession>
<organism evidence="1 2">
    <name type="scientific">Eumeta variegata</name>
    <name type="common">Bagworm moth</name>
    <name type="synonym">Eumeta japonica</name>
    <dbReference type="NCBI Taxonomy" id="151549"/>
    <lineage>
        <taxon>Eukaryota</taxon>
        <taxon>Metazoa</taxon>
        <taxon>Ecdysozoa</taxon>
        <taxon>Arthropoda</taxon>
        <taxon>Hexapoda</taxon>
        <taxon>Insecta</taxon>
        <taxon>Pterygota</taxon>
        <taxon>Neoptera</taxon>
        <taxon>Endopterygota</taxon>
        <taxon>Lepidoptera</taxon>
        <taxon>Glossata</taxon>
        <taxon>Ditrysia</taxon>
        <taxon>Tineoidea</taxon>
        <taxon>Psychidae</taxon>
        <taxon>Oiketicinae</taxon>
        <taxon>Eumeta</taxon>
    </lineage>
</organism>
<sequence length="135" mass="14608">MSSQLSWPMSSSGWRHEAPPGGTSFSHWHNFQQRFDSPVPIFVTVSLTADSFGALPARVARRCPCSDGAAYGGRGYTLRSLSHGSTRGALKASHAASLCSDALRTLCRHFGLRVHFEGFTSPRRARLSSCALALN</sequence>
<dbReference type="Proteomes" id="UP000299102">
    <property type="component" value="Unassembled WGS sequence"/>
</dbReference>
<keyword evidence="2" id="KW-1185">Reference proteome</keyword>
<dbReference type="AlphaFoldDB" id="A0A4C1SP89"/>
<evidence type="ECO:0000313" key="2">
    <source>
        <dbReference type="Proteomes" id="UP000299102"/>
    </source>
</evidence>
<gene>
    <name evidence="1" type="ORF">EVAR_46064_1</name>
</gene>
<proteinExistence type="predicted"/>
<protein>
    <submittedName>
        <fullName evidence="1">Uncharacterized protein</fullName>
    </submittedName>
</protein>